<proteinExistence type="predicted"/>
<sequence>MGRSKTNGVYATGDGTFEVDARYKKQRIRKRGFESQAEAADYLTAQREEIRVSLQFLADPKKRIPVTLEDAATQLLADKQGMPSAVTDAYMLEPLVAWNGSLTIDKLCDATLKDFIEDRRRANWKNKTINNALECVRTILKRAVTKWQFPNGATWLPHAPSITMLPLTDQRPPRPITWVEQFKLLGALPPYLAAMAEFDLNTGARRRVVCMLSWDWEVRLTLRPGLEVSVFVVPREFVKGRKSERLIVCNSVAQRLVDAQRGLHPERVFVYPRRTRKGVAQVYRPVATMWSPAWVAARTAAGLDDLHVHDLRHTVGMRLRAAGVSERTQNEILWHTQGNSNMTHHYAVAQLREIYDALELMNQQHDMGESLNLWALMRKMRLRALPQNSPSEKLAA</sequence>
<dbReference type="InterPro" id="IPR013762">
    <property type="entry name" value="Integrase-like_cat_sf"/>
</dbReference>
<accession>A0A6S6YNM7</accession>
<keyword evidence="4" id="KW-1185">Reference proteome</keyword>
<dbReference type="PROSITE" id="PS51898">
    <property type="entry name" value="TYR_RECOMBINASE"/>
    <property type="match status" value="1"/>
</dbReference>
<name>A0A6S6YNM7_9BURK</name>
<dbReference type="InterPro" id="IPR011010">
    <property type="entry name" value="DNA_brk_join_enz"/>
</dbReference>
<evidence type="ECO:0000313" key="4">
    <source>
        <dbReference type="Proteomes" id="UP000494108"/>
    </source>
</evidence>
<reference evidence="3 4" key="1">
    <citation type="submission" date="2020-04" db="EMBL/GenBank/DDBJ databases">
        <authorList>
            <person name="De Canck E."/>
        </authorList>
    </citation>
    <scope>NUCLEOTIDE SEQUENCE [LARGE SCALE GENOMIC DNA]</scope>
    <source>
        <strain evidence="3 4">LMG 3431</strain>
    </source>
</reference>
<dbReference type="Proteomes" id="UP000494108">
    <property type="component" value="Unassembled WGS sequence"/>
</dbReference>
<keyword evidence="1" id="KW-0233">DNA recombination</keyword>
<dbReference type="InterPro" id="IPR002104">
    <property type="entry name" value="Integrase_catalytic"/>
</dbReference>
<evidence type="ECO:0000313" key="3">
    <source>
        <dbReference type="EMBL" id="CAB3624432.1"/>
    </source>
</evidence>
<dbReference type="Gene3D" id="1.10.443.10">
    <property type="entry name" value="Intergrase catalytic core"/>
    <property type="match status" value="1"/>
</dbReference>
<evidence type="ECO:0000256" key="1">
    <source>
        <dbReference type="ARBA" id="ARBA00023172"/>
    </source>
</evidence>
<organism evidence="3 4">
    <name type="scientific">Achromobacter pestifer</name>
    <dbReference type="NCBI Taxonomy" id="1353889"/>
    <lineage>
        <taxon>Bacteria</taxon>
        <taxon>Pseudomonadati</taxon>
        <taxon>Pseudomonadota</taxon>
        <taxon>Betaproteobacteria</taxon>
        <taxon>Burkholderiales</taxon>
        <taxon>Alcaligenaceae</taxon>
        <taxon>Achromobacter</taxon>
    </lineage>
</organism>
<dbReference type="GO" id="GO:0003677">
    <property type="term" value="F:DNA binding"/>
    <property type="evidence" value="ECO:0007669"/>
    <property type="project" value="InterPro"/>
</dbReference>
<feature type="domain" description="Tyr recombinase" evidence="2">
    <location>
        <begin position="171"/>
        <end position="359"/>
    </location>
</feature>
<gene>
    <name evidence="3" type="ORF">LMG3431_00016</name>
</gene>
<dbReference type="SUPFAM" id="SSF56349">
    <property type="entry name" value="DNA breaking-rejoining enzymes"/>
    <property type="match status" value="1"/>
</dbReference>
<dbReference type="GO" id="GO:0015074">
    <property type="term" value="P:DNA integration"/>
    <property type="evidence" value="ECO:0007669"/>
    <property type="project" value="InterPro"/>
</dbReference>
<dbReference type="Pfam" id="PF00589">
    <property type="entry name" value="Phage_integrase"/>
    <property type="match status" value="1"/>
</dbReference>
<evidence type="ECO:0000259" key="2">
    <source>
        <dbReference type="PROSITE" id="PS51898"/>
    </source>
</evidence>
<dbReference type="AlphaFoldDB" id="A0A6S6YNM7"/>
<dbReference type="GO" id="GO:0006310">
    <property type="term" value="P:DNA recombination"/>
    <property type="evidence" value="ECO:0007669"/>
    <property type="project" value="UniProtKB-KW"/>
</dbReference>
<protein>
    <recommendedName>
        <fullName evidence="2">Tyr recombinase domain-containing protein</fullName>
    </recommendedName>
</protein>
<dbReference type="EMBL" id="CADIJX010000001">
    <property type="protein sequence ID" value="CAB3624432.1"/>
    <property type="molecule type" value="Genomic_DNA"/>
</dbReference>